<evidence type="ECO:0000256" key="1">
    <source>
        <dbReference type="SAM" id="MobiDB-lite"/>
    </source>
</evidence>
<feature type="region of interest" description="Disordered" evidence="1">
    <location>
        <begin position="22"/>
        <end position="49"/>
    </location>
</feature>
<evidence type="ECO:0000313" key="3">
    <source>
        <dbReference type="EMBL" id="RZF40820.1"/>
    </source>
</evidence>
<evidence type="ECO:0000256" key="2">
    <source>
        <dbReference type="SAM" id="SignalP"/>
    </source>
</evidence>
<dbReference type="AlphaFoldDB" id="A0A482X5Y5"/>
<dbReference type="EMBL" id="QKKF02017590">
    <property type="protein sequence ID" value="RZF40820.1"/>
    <property type="molecule type" value="Genomic_DNA"/>
</dbReference>
<dbReference type="Proteomes" id="UP000291343">
    <property type="component" value="Unassembled WGS sequence"/>
</dbReference>
<reference evidence="3 4" key="1">
    <citation type="journal article" date="2017" name="Gigascience">
        <title>Genome sequence of the small brown planthopper, Laodelphax striatellus.</title>
        <authorList>
            <person name="Zhu J."/>
            <person name="Jiang F."/>
            <person name="Wang X."/>
            <person name="Yang P."/>
            <person name="Bao Y."/>
            <person name="Zhao W."/>
            <person name="Wang W."/>
            <person name="Lu H."/>
            <person name="Wang Q."/>
            <person name="Cui N."/>
            <person name="Li J."/>
            <person name="Chen X."/>
            <person name="Luo L."/>
            <person name="Yu J."/>
            <person name="Kang L."/>
            <person name="Cui F."/>
        </authorList>
    </citation>
    <scope>NUCLEOTIDE SEQUENCE [LARGE SCALE GENOMIC DNA]</scope>
    <source>
        <strain evidence="3">Lst14</strain>
    </source>
</reference>
<name>A0A482X5Y5_LAOST</name>
<keyword evidence="2" id="KW-0732">Signal</keyword>
<evidence type="ECO:0000313" key="4">
    <source>
        <dbReference type="Proteomes" id="UP000291343"/>
    </source>
</evidence>
<feature type="signal peptide" evidence="2">
    <location>
        <begin position="1"/>
        <end position="21"/>
    </location>
</feature>
<feature type="compositionally biased region" description="Acidic residues" evidence="1">
    <location>
        <begin position="26"/>
        <end position="40"/>
    </location>
</feature>
<gene>
    <name evidence="3" type="ORF">LSTR_LSTR003330</name>
</gene>
<protein>
    <submittedName>
        <fullName evidence="3">Uncharacterized protein</fullName>
    </submittedName>
</protein>
<proteinExistence type="predicted"/>
<organism evidence="3 4">
    <name type="scientific">Laodelphax striatellus</name>
    <name type="common">Small brown planthopper</name>
    <name type="synonym">Delphax striatella</name>
    <dbReference type="NCBI Taxonomy" id="195883"/>
    <lineage>
        <taxon>Eukaryota</taxon>
        <taxon>Metazoa</taxon>
        <taxon>Ecdysozoa</taxon>
        <taxon>Arthropoda</taxon>
        <taxon>Hexapoda</taxon>
        <taxon>Insecta</taxon>
        <taxon>Pterygota</taxon>
        <taxon>Neoptera</taxon>
        <taxon>Paraneoptera</taxon>
        <taxon>Hemiptera</taxon>
        <taxon>Auchenorrhyncha</taxon>
        <taxon>Fulgoroidea</taxon>
        <taxon>Delphacidae</taxon>
        <taxon>Criomorphinae</taxon>
        <taxon>Laodelphax</taxon>
    </lineage>
</organism>
<comment type="caution">
    <text evidence="3">The sequence shown here is derived from an EMBL/GenBank/DDBJ whole genome shotgun (WGS) entry which is preliminary data.</text>
</comment>
<feature type="chain" id="PRO_5019804476" evidence="2">
    <location>
        <begin position="22"/>
        <end position="69"/>
    </location>
</feature>
<dbReference type="InParanoid" id="A0A482X5Y5"/>
<sequence length="69" mass="8359">MRALIVIAYWIWMLLKWRGEGSRGEEVEEMEEEEEEEEEEKNIQEKEKMTKKLKSGVVDRYGPLHEWCS</sequence>
<accession>A0A482X5Y5</accession>
<keyword evidence="4" id="KW-1185">Reference proteome</keyword>